<dbReference type="InterPro" id="IPR036641">
    <property type="entry name" value="HPT_dom_sf"/>
</dbReference>
<dbReference type="InterPro" id="IPR008207">
    <property type="entry name" value="Sig_transdc_His_kin_Hpt_dom"/>
</dbReference>
<dbReference type="GO" id="GO:0000160">
    <property type="term" value="P:phosphorelay signal transduction system"/>
    <property type="evidence" value="ECO:0007669"/>
    <property type="project" value="InterPro"/>
</dbReference>
<dbReference type="EMBL" id="JHEG04000001">
    <property type="protein sequence ID" value="KAF3884745.1"/>
    <property type="molecule type" value="Genomic_DNA"/>
</dbReference>
<proteinExistence type="predicted"/>
<dbReference type="PROSITE" id="PS50894">
    <property type="entry name" value="HPT"/>
    <property type="match status" value="1"/>
</dbReference>
<feature type="modified residue" description="Phosphohistidine" evidence="1">
    <location>
        <position position="54"/>
    </location>
</feature>
<comment type="caution">
    <text evidence="3">The sequence shown here is derived from an EMBL/GenBank/DDBJ whole genome shotgun (WGS) entry which is preliminary data.</text>
</comment>
<gene>
    <name evidence="3" type="ORF">DA73_0400004105</name>
</gene>
<reference evidence="3" key="1">
    <citation type="journal article" date="2015" name="Genome Announc.">
        <title>Draft Genome Sequence of Tolypothrix boutellei Strain VB521301.</title>
        <authorList>
            <person name="Chandrababunaidu M.M."/>
            <person name="Singh D."/>
            <person name="Sen D."/>
            <person name="Bhan S."/>
            <person name="Das S."/>
            <person name="Gupta A."/>
            <person name="Adhikary S.P."/>
            <person name="Tripathy S."/>
        </authorList>
    </citation>
    <scope>NUCLEOTIDE SEQUENCE</scope>
    <source>
        <strain evidence="3">VB521301</strain>
    </source>
</reference>
<reference evidence="3" key="2">
    <citation type="submission" date="2019-11" db="EMBL/GenBank/DDBJ databases">
        <title>Improved Assembly of Tolypothrix boutellei genome.</title>
        <authorList>
            <person name="Sarangi A.N."/>
            <person name="Mukherjee M."/>
            <person name="Ghosh S."/>
            <person name="Singh D."/>
            <person name="Das A."/>
            <person name="Kant S."/>
            <person name="Prusty A."/>
            <person name="Tripathy S."/>
        </authorList>
    </citation>
    <scope>NUCLEOTIDE SEQUENCE</scope>
    <source>
        <strain evidence="3">VB521301</strain>
    </source>
</reference>
<evidence type="ECO:0000256" key="1">
    <source>
        <dbReference type="PROSITE-ProRule" id="PRU00110"/>
    </source>
</evidence>
<keyword evidence="1" id="KW-0597">Phosphoprotein</keyword>
<evidence type="ECO:0000259" key="2">
    <source>
        <dbReference type="PROSITE" id="PS50894"/>
    </source>
</evidence>
<organism evidence="3 4">
    <name type="scientific">Tolypothrix bouteillei VB521301</name>
    <dbReference type="NCBI Taxonomy" id="1479485"/>
    <lineage>
        <taxon>Bacteria</taxon>
        <taxon>Bacillati</taxon>
        <taxon>Cyanobacteriota</taxon>
        <taxon>Cyanophyceae</taxon>
        <taxon>Nostocales</taxon>
        <taxon>Tolypothrichaceae</taxon>
        <taxon>Tolypothrix</taxon>
    </lineage>
</organism>
<evidence type="ECO:0000313" key="3">
    <source>
        <dbReference type="EMBL" id="KAF3884745.1"/>
    </source>
</evidence>
<name>A0A8S9SXD4_9CYAN</name>
<dbReference type="RefSeq" id="WP_038075421.1">
    <property type="nucleotide sequence ID" value="NZ_JHEG04000001.1"/>
</dbReference>
<accession>A0A8S9SXD4</accession>
<dbReference type="Gene3D" id="1.20.120.160">
    <property type="entry name" value="HPT domain"/>
    <property type="match status" value="1"/>
</dbReference>
<dbReference type="Pfam" id="PF01627">
    <property type="entry name" value="Hpt"/>
    <property type="match status" value="1"/>
</dbReference>
<evidence type="ECO:0000313" key="4">
    <source>
        <dbReference type="Proteomes" id="UP000029738"/>
    </source>
</evidence>
<protein>
    <recommendedName>
        <fullName evidence="2">HPt domain-containing protein</fullName>
    </recommendedName>
</protein>
<dbReference type="SMART" id="SM00073">
    <property type="entry name" value="HPT"/>
    <property type="match status" value="1"/>
</dbReference>
<dbReference type="AlphaFoldDB" id="A0A8S9SXD4"/>
<keyword evidence="4" id="KW-1185">Reference proteome</keyword>
<dbReference type="Proteomes" id="UP000029738">
    <property type="component" value="Unassembled WGS sequence"/>
</dbReference>
<sequence length="158" mass="18211">MTFIMLRDQQLQLQMQFIEKATNDISTLEIVLFEIQIHRQLTLPRINAGLRAVHSIKGGASLMGFQVLSHLAHCLEDYLIFLKNHNSSLETDPDLLNLLLSGVDWLCQIVKLYSENRAVDEQWFTTFCYPVFQEIQEHSNNQKNSTYTDILAAVVNNE</sequence>
<dbReference type="CDD" id="cd00088">
    <property type="entry name" value="HPT"/>
    <property type="match status" value="1"/>
</dbReference>
<dbReference type="SUPFAM" id="SSF47226">
    <property type="entry name" value="Histidine-containing phosphotransfer domain, HPT domain"/>
    <property type="match status" value="1"/>
</dbReference>
<feature type="domain" description="HPt" evidence="2">
    <location>
        <begin position="6"/>
        <end position="113"/>
    </location>
</feature>